<dbReference type="Pfam" id="PF03126">
    <property type="entry name" value="Plus-3"/>
    <property type="match status" value="1"/>
</dbReference>
<keyword evidence="3" id="KW-1185">Reference proteome</keyword>
<dbReference type="SUPFAM" id="SSF159042">
    <property type="entry name" value="Plus3-like"/>
    <property type="match status" value="1"/>
</dbReference>
<dbReference type="AlphaFoldDB" id="S9WS96"/>
<dbReference type="EMBL" id="LR877162">
    <property type="protein sequence ID" value="CAD2220603.1"/>
    <property type="molecule type" value="Genomic_DNA"/>
</dbReference>
<dbReference type="VEuPathDB" id="TriTrypDB:ADEAN_000812500"/>
<reference evidence="2 3" key="1">
    <citation type="submission" date="2020-08" db="EMBL/GenBank/DDBJ databases">
        <authorList>
            <person name="Newling K."/>
            <person name="Davey J."/>
            <person name="Forrester S."/>
        </authorList>
    </citation>
    <scope>NUCLEOTIDE SEQUENCE [LARGE SCALE GENOMIC DNA]</scope>
    <source>
        <strain evidence="3">Crithidia deanei Carvalho (ATCC PRA-265)</strain>
    </source>
</reference>
<dbReference type="Proteomes" id="UP000515908">
    <property type="component" value="Chromosome 18"/>
</dbReference>
<sequence length="285" mass="32524">MSHASEPPSLELLKELQLFRTTVVQFLGWKNFEQVIKGCYVRVLLEMRNDDTRDKYYIACIKSAKKGTPYSGFSADGAKTDWHIVVELPTCFKSTQAGNTVQLNSISNAPFQQSEYDNWVKQAPESNKSHPFPSVSQLQFRLGMLIEQRKQSLAFEPRKRRAGEDPKEAEAREARLLEMREAIRQDILDTHAKLPLVQQFKGKKREELQEIEREVLDLITVIRVIINDRSKCLVCRSRVCTAICYPCKHQVLCGSCARTNPGKCPVPGCDIRVEQVFEPYTAASE</sequence>
<evidence type="ECO:0000313" key="3">
    <source>
        <dbReference type="Proteomes" id="UP000515908"/>
    </source>
</evidence>
<organism evidence="2 3">
    <name type="scientific">Angomonas deanei</name>
    <dbReference type="NCBI Taxonomy" id="59799"/>
    <lineage>
        <taxon>Eukaryota</taxon>
        <taxon>Discoba</taxon>
        <taxon>Euglenozoa</taxon>
        <taxon>Kinetoplastea</taxon>
        <taxon>Metakinetoplastina</taxon>
        <taxon>Trypanosomatida</taxon>
        <taxon>Trypanosomatidae</taxon>
        <taxon>Strigomonadinae</taxon>
        <taxon>Angomonas</taxon>
    </lineage>
</organism>
<evidence type="ECO:0000313" key="2">
    <source>
        <dbReference type="EMBL" id="CAD2220603.1"/>
    </source>
</evidence>
<feature type="domain" description="Plus3" evidence="1">
    <location>
        <begin position="7"/>
        <end position="150"/>
    </location>
</feature>
<dbReference type="Gene3D" id="3.90.70.200">
    <property type="entry name" value="Plus-3 domain"/>
    <property type="match status" value="1"/>
</dbReference>
<dbReference type="Gene3D" id="3.30.40.10">
    <property type="entry name" value="Zinc/RING finger domain, C3HC4 (zinc finger)"/>
    <property type="match status" value="1"/>
</dbReference>
<evidence type="ECO:0000259" key="1">
    <source>
        <dbReference type="PROSITE" id="PS51360"/>
    </source>
</evidence>
<dbReference type="InterPro" id="IPR036128">
    <property type="entry name" value="Plus3-like_sf"/>
</dbReference>
<accession>S9WS96</accession>
<dbReference type="InterPro" id="IPR004343">
    <property type="entry name" value="Plus-3_dom"/>
</dbReference>
<gene>
    <name evidence="2" type="ORF">ADEAN_000812500</name>
</gene>
<dbReference type="OrthoDB" id="1711136at2759"/>
<dbReference type="InterPro" id="IPR013083">
    <property type="entry name" value="Znf_RING/FYVE/PHD"/>
</dbReference>
<dbReference type="GO" id="GO:0003677">
    <property type="term" value="F:DNA binding"/>
    <property type="evidence" value="ECO:0007669"/>
    <property type="project" value="InterPro"/>
</dbReference>
<name>S9WS96_9TRYP</name>
<proteinExistence type="predicted"/>
<dbReference type="SMART" id="SM00719">
    <property type="entry name" value="Plus3"/>
    <property type="match status" value="1"/>
</dbReference>
<protein>
    <submittedName>
        <fullName evidence="2">Plus-3 domain/Zinc finger, C3HC4 type (RING finger) containing protein, putative</fullName>
    </submittedName>
</protein>
<dbReference type="PROSITE" id="PS51360">
    <property type="entry name" value="PLUS3"/>
    <property type="match status" value="1"/>
</dbReference>